<dbReference type="SMART" id="SM00342">
    <property type="entry name" value="HTH_ARAC"/>
    <property type="match status" value="1"/>
</dbReference>
<evidence type="ECO:0000256" key="2">
    <source>
        <dbReference type="ARBA" id="ARBA00023125"/>
    </source>
</evidence>
<gene>
    <name evidence="5" type="ORF">JMN32_15275</name>
</gene>
<feature type="domain" description="HTH araC/xylS-type" evidence="4">
    <location>
        <begin position="201"/>
        <end position="300"/>
    </location>
</feature>
<comment type="caution">
    <text evidence="5">The sequence shown here is derived from an EMBL/GenBank/DDBJ whole genome shotgun (WGS) entry which is preliminary data.</text>
</comment>
<sequence>MEKIVHHKISDLYKTLSLPFEQELDFTILSIPDIHPQIPFKSPILQADYFSFILTKDGSGVYYLDDNRFPFGSGTVYFTNPGHIKSYELNESNDAYIITLTENFLRENVHSEIYSEFPFLLAEIVPPQKLSQTDFEEFDILYKQIETEFKKDSKYKNKILGHMFLVFLLKIKEKFWLDYDAIEEGNRNSQIVRSFKQILEAEFRNVMEKKQNNDKLQVQDFAKRLNLHPNYLNSVIKSKTGRTVNDWISKRTLAVSKNLLISTSCSSKEIAYKLGFSEPTHFSRFFKKHTQLSPGAYRKSNKL</sequence>
<keyword evidence="3" id="KW-0804">Transcription</keyword>
<accession>A0A937KEZ8</accession>
<dbReference type="Pfam" id="PF12833">
    <property type="entry name" value="HTH_18"/>
    <property type="match status" value="1"/>
</dbReference>
<dbReference type="GO" id="GO:0003700">
    <property type="term" value="F:DNA-binding transcription factor activity"/>
    <property type="evidence" value="ECO:0007669"/>
    <property type="project" value="InterPro"/>
</dbReference>
<dbReference type="SUPFAM" id="SSF51215">
    <property type="entry name" value="Regulatory protein AraC"/>
    <property type="match status" value="1"/>
</dbReference>
<dbReference type="InterPro" id="IPR018060">
    <property type="entry name" value="HTH_AraC"/>
</dbReference>
<dbReference type="InterPro" id="IPR009057">
    <property type="entry name" value="Homeodomain-like_sf"/>
</dbReference>
<name>A0A937KEZ8_9BACT</name>
<evidence type="ECO:0000313" key="6">
    <source>
        <dbReference type="Proteomes" id="UP000614216"/>
    </source>
</evidence>
<keyword evidence="6" id="KW-1185">Reference proteome</keyword>
<dbReference type="EMBL" id="JAEUGD010000053">
    <property type="protein sequence ID" value="MBL6447678.1"/>
    <property type="molecule type" value="Genomic_DNA"/>
</dbReference>
<dbReference type="PROSITE" id="PS01124">
    <property type="entry name" value="HTH_ARAC_FAMILY_2"/>
    <property type="match status" value="1"/>
</dbReference>
<dbReference type="InterPro" id="IPR037923">
    <property type="entry name" value="HTH-like"/>
</dbReference>
<keyword evidence="1" id="KW-0805">Transcription regulation</keyword>
<dbReference type="InterPro" id="IPR003313">
    <property type="entry name" value="AraC-bd"/>
</dbReference>
<protein>
    <submittedName>
        <fullName evidence="5">Helix-turn-helix transcriptional regulator</fullName>
    </submittedName>
</protein>
<keyword evidence="2" id="KW-0238">DNA-binding</keyword>
<dbReference type="AlphaFoldDB" id="A0A937KEZ8"/>
<evidence type="ECO:0000259" key="4">
    <source>
        <dbReference type="PROSITE" id="PS01124"/>
    </source>
</evidence>
<reference evidence="5" key="1">
    <citation type="submission" date="2021-01" db="EMBL/GenBank/DDBJ databases">
        <title>Fulvivirga kasyanovii gen. nov., sp nov., a novel member of the phylum Bacteroidetes isolated from seawater in a mussel farm.</title>
        <authorList>
            <person name="Zhao L.-H."/>
            <person name="Wang Z.-J."/>
        </authorList>
    </citation>
    <scope>NUCLEOTIDE SEQUENCE</scope>
    <source>
        <strain evidence="5">29W222</strain>
    </source>
</reference>
<dbReference type="RefSeq" id="WP_202857217.1">
    <property type="nucleotide sequence ID" value="NZ_JAEUGD010000053.1"/>
</dbReference>
<organism evidence="5 6">
    <name type="scientific">Fulvivirga marina</name>
    <dbReference type="NCBI Taxonomy" id="2494733"/>
    <lineage>
        <taxon>Bacteria</taxon>
        <taxon>Pseudomonadati</taxon>
        <taxon>Bacteroidota</taxon>
        <taxon>Cytophagia</taxon>
        <taxon>Cytophagales</taxon>
        <taxon>Fulvivirgaceae</taxon>
        <taxon>Fulvivirga</taxon>
    </lineage>
</organism>
<dbReference type="PANTHER" id="PTHR43280">
    <property type="entry name" value="ARAC-FAMILY TRANSCRIPTIONAL REGULATOR"/>
    <property type="match status" value="1"/>
</dbReference>
<evidence type="ECO:0000256" key="1">
    <source>
        <dbReference type="ARBA" id="ARBA00023015"/>
    </source>
</evidence>
<dbReference type="Pfam" id="PF02311">
    <property type="entry name" value="AraC_binding"/>
    <property type="match status" value="1"/>
</dbReference>
<dbReference type="Gene3D" id="1.10.10.60">
    <property type="entry name" value="Homeodomain-like"/>
    <property type="match status" value="2"/>
</dbReference>
<dbReference type="GO" id="GO:0043565">
    <property type="term" value="F:sequence-specific DNA binding"/>
    <property type="evidence" value="ECO:0007669"/>
    <property type="project" value="InterPro"/>
</dbReference>
<proteinExistence type="predicted"/>
<dbReference type="PANTHER" id="PTHR43280:SF32">
    <property type="entry name" value="TRANSCRIPTIONAL REGULATORY PROTEIN"/>
    <property type="match status" value="1"/>
</dbReference>
<dbReference type="SUPFAM" id="SSF46689">
    <property type="entry name" value="Homeodomain-like"/>
    <property type="match status" value="1"/>
</dbReference>
<evidence type="ECO:0000313" key="5">
    <source>
        <dbReference type="EMBL" id="MBL6447678.1"/>
    </source>
</evidence>
<dbReference type="Proteomes" id="UP000614216">
    <property type="component" value="Unassembled WGS sequence"/>
</dbReference>
<evidence type="ECO:0000256" key="3">
    <source>
        <dbReference type="ARBA" id="ARBA00023163"/>
    </source>
</evidence>